<reference evidence="2 3" key="1">
    <citation type="submission" date="2018-04" db="EMBL/GenBank/DDBJ databases">
        <title>Genomic Encyclopedia of Archaeal and Bacterial Type Strains, Phase II (KMG-II): from individual species to whole genera.</title>
        <authorList>
            <person name="Goeker M."/>
        </authorList>
    </citation>
    <scope>NUCLEOTIDE SEQUENCE [LARGE SCALE GENOMIC DNA]</scope>
    <source>
        <strain evidence="2 3">DSM 21823</strain>
    </source>
</reference>
<dbReference type="Proteomes" id="UP000244224">
    <property type="component" value="Unassembled WGS sequence"/>
</dbReference>
<comment type="caution">
    <text evidence="2">The sequence shown here is derived from an EMBL/GenBank/DDBJ whole genome shotgun (WGS) entry which is preliminary data.</text>
</comment>
<dbReference type="InterPro" id="IPR052163">
    <property type="entry name" value="DGC-Regulatory_Protein"/>
</dbReference>
<dbReference type="Pfam" id="PF00990">
    <property type="entry name" value="GGDEF"/>
    <property type="match status" value="1"/>
</dbReference>
<dbReference type="PANTHER" id="PTHR46663">
    <property type="entry name" value="DIGUANYLATE CYCLASE DGCT-RELATED"/>
    <property type="match status" value="1"/>
</dbReference>
<evidence type="ECO:0000313" key="3">
    <source>
        <dbReference type="Proteomes" id="UP000244224"/>
    </source>
</evidence>
<protein>
    <submittedName>
        <fullName evidence="2">Diguanylate cyclase (GGDEF)-like protein</fullName>
    </submittedName>
</protein>
<dbReference type="InterPro" id="IPR029787">
    <property type="entry name" value="Nucleotide_cyclase"/>
</dbReference>
<dbReference type="AlphaFoldDB" id="A0A2T6B1G2"/>
<evidence type="ECO:0000259" key="1">
    <source>
        <dbReference type="PROSITE" id="PS50887"/>
    </source>
</evidence>
<dbReference type="SMART" id="SM00267">
    <property type="entry name" value="GGDEF"/>
    <property type="match status" value="1"/>
</dbReference>
<dbReference type="NCBIfam" id="TIGR00254">
    <property type="entry name" value="GGDEF"/>
    <property type="match status" value="1"/>
</dbReference>
<organism evidence="2 3">
    <name type="scientific">Gemmobacter caeni</name>
    <dbReference type="NCBI Taxonomy" id="589035"/>
    <lineage>
        <taxon>Bacteria</taxon>
        <taxon>Pseudomonadati</taxon>
        <taxon>Pseudomonadota</taxon>
        <taxon>Alphaproteobacteria</taxon>
        <taxon>Rhodobacterales</taxon>
        <taxon>Paracoccaceae</taxon>
        <taxon>Gemmobacter</taxon>
    </lineage>
</organism>
<keyword evidence="3" id="KW-1185">Reference proteome</keyword>
<dbReference type="PANTHER" id="PTHR46663:SF4">
    <property type="entry name" value="DIGUANYLATE CYCLASE DGCT-RELATED"/>
    <property type="match status" value="1"/>
</dbReference>
<dbReference type="EMBL" id="QBKP01000006">
    <property type="protein sequence ID" value="PTX49907.1"/>
    <property type="molecule type" value="Genomic_DNA"/>
</dbReference>
<dbReference type="Gene3D" id="3.30.70.270">
    <property type="match status" value="1"/>
</dbReference>
<name>A0A2T6B1G2_9RHOB</name>
<dbReference type="CDD" id="cd01949">
    <property type="entry name" value="GGDEF"/>
    <property type="match status" value="1"/>
</dbReference>
<accession>A0A2T6B1G2</accession>
<dbReference type="InterPro" id="IPR043128">
    <property type="entry name" value="Rev_trsase/Diguanyl_cyclase"/>
</dbReference>
<proteinExistence type="predicted"/>
<feature type="domain" description="GGDEF" evidence="1">
    <location>
        <begin position="189"/>
        <end position="323"/>
    </location>
</feature>
<dbReference type="InterPro" id="IPR000160">
    <property type="entry name" value="GGDEF_dom"/>
</dbReference>
<dbReference type="OrthoDB" id="9812260at2"/>
<evidence type="ECO:0000313" key="2">
    <source>
        <dbReference type="EMBL" id="PTX49907.1"/>
    </source>
</evidence>
<sequence length="334" mass="35930">MTVACFDARALGLLLPLHLHLGPDGRLRSCGPTAFRLLGAASGAADFFSLFEIRRPSGLTSMGLLQQVAGQRLFLAARHLPQTQFRAIAVPLAGEGDMLVNLSFGIDIIEAVRRHALTSADFAPTELAMELLYVVEAKSAVTDELRGLTLRLQGAKSVAEEQAATDMLTGLRNRRAFELALSRMIDAAQPFGLMHLDLDFFKQVNDSLGHAAGDHVLREVARILTVETRRGDTLARIGGDEFMLLLPGAADPARLTDIAQRIIDRVSEPMIYEGEVCRIAASVGITMSGFYQTPEAAVLMQDSDLALYAAKHAGRGCARMHLPQGMGQGAGQAP</sequence>
<dbReference type="RefSeq" id="WP_108128876.1">
    <property type="nucleotide sequence ID" value="NZ_QBKP01000006.1"/>
</dbReference>
<gene>
    <name evidence="2" type="ORF">C8N34_10687</name>
</gene>
<dbReference type="SUPFAM" id="SSF55073">
    <property type="entry name" value="Nucleotide cyclase"/>
    <property type="match status" value="1"/>
</dbReference>
<dbReference type="PROSITE" id="PS50887">
    <property type="entry name" value="GGDEF"/>
    <property type="match status" value="1"/>
</dbReference>